<evidence type="ECO:0000313" key="2">
    <source>
        <dbReference type="EMBL" id="GFX88209.1"/>
    </source>
</evidence>
<dbReference type="AlphaFoldDB" id="A0A8X6R9Y2"/>
<organism evidence="2 3">
    <name type="scientific">Trichonephila clavipes</name>
    <name type="common">Golden silk orbweaver</name>
    <name type="synonym">Nephila clavipes</name>
    <dbReference type="NCBI Taxonomy" id="2585209"/>
    <lineage>
        <taxon>Eukaryota</taxon>
        <taxon>Metazoa</taxon>
        <taxon>Ecdysozoa</taxon>
        <taxon>Arthropoda</taxon>
        <taxon>Chelicerata</taxon>
        <taxon>Arachnida</taxon>
        <taxon>Araneae</taxon>
        <taxon>Araneomorphae</taxon>
        <taxon>Entelegynae</taxon>
        <taxon>Araneoidea</taxon>
        <taxon>Nephilidae</taxon>
        <taxon>Trichonephila</taxon>
    </lineage>
</organism>
<comment type="caution">
    <text evidence="2">The sequence shown here is derived from an EMBL/GenBank/DDBJ whole genome shotgun (WGS) entry which is preliminary data.</text>
</comment>
<proteinExistence type="predicted"/>
<dbReference type="EMBL" id="BMAU01021049">
    <property type="protein sequence ID" value="GFX88209.1"/>
    <property type="molecule type" value="Genomic_DNA"/>
</dbReference>
<evidence type="ECO:0000256" key="1">
    <source>
        <dbReference type="SAM" id="MobiDB-lite"/>
    </source>
</evidence>
<dbReference type="Proteomes" id="UP000887159">
    <property type="component" value="Unassembled WGS sequence"/>
</dbReference>
<evidence type="ECO:0000313" key="3">
    <source>
        <dbReference type="Proteomes" id="UP000887159"/>
    </source>
</evidence>
<name>A0A8X6R9Y2_TRICX</name>
<protein>
    <submittedName>
        <fullName evidence="2">Uncharacterized protein</fullName>
    </submittedName>
</protein>
<keyword evidence="3" id="KW-1185">Reference proteome</keyword>
<accession>A0A8X6R9Y2</accession>
<reference evidence="2" key="1">
    <citation type="submission" date="2020-08" db="EMBL/GenBank/DDBJ databases">
        <title>Multicomponent nature underlies the extraordinary mechanical properties of spider dragline silk.</title>
        <authorList>
            <person name="Kono N."/>
            <person name="Nakamura H."/>
            <person name="Mori M."/>
            <person name="Yoshida Y."/>
            <person name="Ohtoshi R."/>
            <person name="Malay A.D."/>
            <person name="Moran D.A.P."/>
            <person name="Tomita M."/>
            <person name="Numata K."/>
            <person name="Arakawa K."/>
        </authorList>
    </citation>
    <scope>NUCLEOTIDE SEQUENCE</scope>
</reference>
<feature type="region of interest" description="Disordered" evidence="1">
    <location>
        <begin position="1"/>
        <end position="32"/>
    </location>
</feature>
<gene>
    <name evidence="2" type="ORF">TNCV_3407521</name>
</gene>
<sequence>MRRLNEHFDNLLNSDNGDFEALAGNTGTQGQGEVELPSLEEVIEAINKLKDNKETGPDAIPSELLKNGEQKLLRNLTT</sequence>